<sequence>MTILNRRPPHPITLILLSLSNMLPQLQKLLFFVLIFCLLGLNVVTGQCYIDENGKQHCNTVPTCVTKPDGSVSCVRK</sequence>
<protein>
    <submittedName>
        <fullName evidence="1">Uncharacterized protein</fullName>
    </submittedName>
</protein>
<name>A0A4U5MMP8_STECR</name>
<reference evidence="1 2" key="2">
    <citation type="journal article" date="2019" name="G3 (Bethesda)">
        <title>Hybrid Assembly of the Genome of the Entomopathogenic Nematode Steinernema carpocapsae Identifies the X-Chromosome.</title>
        <authorList>
            <person name="Serra L."/>
            <person name="Macchietto M."/>
            <person name="Macias-Munoz A."/>
            <person name="McGill C.J."/>
            <person name="Rodriguez I.M."/>
            <person name="Rodriguez B."/>
            <person name="Murad R."/>
            <person name="Mortazavi A."/>
        </authorList>
    </citation>
    <scope>NUCLEOTIDE SEQUENCE [LARGE SCALE GENOMIC DNA]</scope>
    <source>
        <strain evidence="1 2">ALL</strain>
    </source>
</reference>
<keyword evidence="2" id="KW-1185">Reference proteome</keyword>
<dbReference type="OrthoDB" id="3630276at2759"/>
<dbReference type="EMBL" id="AZBU02000007">
    <property type="protein sequence ID" value="TKR70453.1"/>
    <property type="molecule type" value="Genomic_DNA"/>
</dbReference>
<reference evidence="1 2" key="1">
    <citation type="journal article" date="2015" name="Genome Biol.">
        <title>Comparative genomics of Steinernema reveals deeply conserved gene regulatory networks.</title>
        <authorList>
            <person name="Dillman A.R."/>
            <person name="Macchietto M."/>
            <person name="Porter C.F."/>
            <person name="Rogers A."/>
            <person name="Williams B."/>
            <person name="Antoshechkin I."/>
            <person name="Lee M.M."/>
            <person name="Goodwin Z."/>
            <person name="Lu X."/>
            <person name="Lewis E.E."/>
            <person name="Goodrich-Blair H."/>
            <person name="Stock S.P."/>
            <person name="Adams B.J."/>
            <person name="Sternberg P.W."/>
            <person name="Mortazavi A."/>
        </authorList>
    </citation>
    <scope>NUCLEOTIDE SEQUENCE [LARGE SCALE GENOMIC DNA]</scope>
    <source>
        <strain evidence="1 2">ALL</strain>
    </source>
</reference>
<proteinExistence type="predicted"/>
<accession>A0A4U5MMP8</accession>
<dbReference type="AlphaFoldDB" id="A0A4U5MMP8"/>
<gene>
    <name evidence="1" type="ORF">L596_022482</name>
</gene>
<evidence type="ECO:0000313" key="1">
    <source>
        <dbReference type="EMBL" id="TKR70453.1"/>
    </source>
</evidence>
<evidence type="ECO:0000313" key="2">
    <source>
        <dbReference type="Proteomes" id="UP000298663"/>
    </source>
</evidence>
<comment type="caution">
    <text evidence="1">The sequence shown here is derived from an EMBL/GenBank/DDBJ whole genome shotgun (WGS) entry which is preliminary data.</text>
</comment>
<organism evidence="1 2">
    <name type="scientific">Steinernema carpocapsae</name>
    <name type="common">Entomopathogenic nematode</name>
    <dbReference type="NCBI Taxonomy" id="34508"/>
    <lineage>
        <taxon>Eukaryota</taxon>
        <taxon>Metazoa</taxon>
        <taxon>Ecdysozoa</taxon>
        <taxon>Nematoda</taxon>
        <taxon>Chromadorea</taxon>
        <taxon>Rhabditida</taxon>
        <taxon>Tylenchina</taxon>
        <taxon>Panagrolaimomorpha</taxon>
        <taxon>Strongyloidoidea</taxon>
        <taxon>Steinernematidae</taxon>
        <taxon>Steinernema</taxon>
    </lineage>
</organism>
<dbReference type="Proteomes" id="UP000298663">
    <property type="component" value="Unassembled WGS sequence"/>
</dbReference>